<dbReference type="InterPro" id="IPR025363">
    <property type="entry name" value="DUF4267"/>
</dbReference>
<sequence length="126" mass="12976">MHWLASGTALLVALAIIAIGILYVMRPAIATRSFGLPLPEYGANTAWWLRLKGVRDIASGLAVLAFMMWGAPGAVGIILLVEAVIPVGDMLLILAAKGSARSAFGVHGLTAAIMVLAAMPLISGVA</sequence>
<comment type="caution">
    <text evidence="2">The sequence shown here is derived from an EMBL/GenBank/DDBJ whole genome shotgun (WGS) entry which is preliminary data.</text>
</comment>
<evidence type="ECO:0000313" key="2">
    <source>
        <dbReference type="EMBL" id="MBR0798483.1"/>
    </source>
</evidence>
<reference evidence="3" key="1">
    <citation type="journal article" date="2021" name="ISME J.">
        <title>Evolutionary origin and ecological implication of a unique nif island in free-living Bradyrhizobium lineages.</title>
        <authorList>
            <person name="Tao J."/>
        </authorList>
    </citation>
    <scope>NUCLEOTIDE SEQUENCE [LARGE SCALE GENOMIC DNA]</scope>
    <source>
        <strain evidence="3">SZCCT0434</strain>
    </source>
</reference>
<proteinExistence type="predicted"/>
<keyword evidence="1" id="KW-1133">Transmembrane helix</keyword>
<evidence type="ECO:0000256" key="1">
    <source>
        <dbReference type="SAM" id="Phobius"/>
    </source>
</evidence>
<keyword evidence="1" id="KW-0812">Transmembrane</keyword>
<dbReference type="Proteomes" id="UP001315278">
    <property type="component" value="Unassembled WGS sequence"/>
</dbReference>
<organism evidence="2 3">
    <name type="scientific">Bradyrhizobium jicamae</name>
    <dbReference type="NCBI Taxonomy" id="280332"/>
    <lineage>
        <taxon>Bacteria</taxon>
        <taxon>Pseudomonadati</taxon>
        <taxon>Pseudomonadota</taxon>
        <taxon>Alphaproteobacteria</taxon>
        <taxon>Hyphomicrobiales</taxon>
        <taxon>Nitrobacteraceae</taxon>
        <taxon>Bradyrhizobium</taxon>
    </lineage>
</organism>
<name>A0ABS5FNW5_9BRAD</name>
<dbReference type="EMBL" id="JAFCJH010000027">
    <property type="protein sequence ID" value="MBR0798483.1"/>
    <property type="molecule type" value="Genomic_DNA"/>
</dbReference>
<keyword evidence="1" id="KW-0472">Membrane</keyword>
<evidence type="ECO:0000313" key="3">
    <source>
        <dbReference type="Proteomes" id="UP001315278"/>
    </source>
</evidence>
<keyword evidence="3" id="KW-1185">Reference proteome</keyword>
<dbReference type="Pfam" id="PF14087">
    <property type="entry name" value="DUF4267"/>
    <property type="match status" value="1"/>
</dbReference>
<gene>
    <name evidence="2" type="ORF">JQ615_24145</name>
</gene>
<protein>
    <submittedName>
        <fullName evidence="2">DUF4267 domain-containing protein</fullName>
    </submittedName>
</protein>
<feature type="transmembrane region" description="Helical" evidence="1">
    <location>
        <begin position="102"/>
        <end position="122"/>
    </location>
</feature>
<accession>A0ABS5FNW5</accession>
<dbReference type="RefSeq" id="WP_212399379.1">
    <property type="nucleotide sequence ID" value="NZ_JAFCJH010000027.1"/>
</dbReference>